<protein>
    <submittedName>
        <fullName evidence="2">(rape) hypothetical protein</fullName>
    </submittedName>
</protein>
<proteinExistence type="predicted"/>
<dbReference type="Proteomes" id="UP001295469">
    <property type="component" value="Chromosome C06"/>
</dbReference>
<evidence type="ECO:0000313" key="2">
    <source>
        <dbReference type="EMBL" id="CAF2058358.1"/>
    </source>
</evidence>
<reference evidence="2" key="1">
    <citation type="submission" date="2021-01" db="EMBL/GenBank/DDBJ databases">
        <authorList>
            <consortium name="Genoscope - CEA"/>
            <person name="William W."/>
        </authorList>
    </citation>
    <scope>NUCLEOTIDE SEQUENCE</scope>
</reference>
<dbReference type="EMBL" id="HG994370">
    <property type="protein sequence ID" value="CAF2058358.1"/>
    <property type="molecule type" value="Genomic_DNA"/>
</dbReference>
<evidence type="ECO:0000256" key="1">
    <source>
        <dbReference type="SAM" id="MobiDB-lite"/>
    </source>
</evidence>
<feature type="region of interest" description="Disordered" evidence="1">
    <location>
        <begin position="14"/>
        <end position="40"/>
    </location>
</feature>
<name>A0A816QCN2_BRANA</name>
<gene>
    <name evidence="2" type="ORF">DARMORV10_C06P20940.1</name>
</gene>
<organism evidence="2">
    <name type="scientific">Brassica napus</name>
    <name type="common">Rape</name>
    <dbReference type="NCBI Taxonomy" id="3708"/>
    <lineage>
        <taxon>Eukaryota</taxon>
        <taxon>Viridiplantae</taxon>
        <taxon>Streptophyta</taxon>
        <taxon>Embryophyta</taxon>
        <taxon>Tracheophyta</taxon>
        <taxon>Spermatophyta</taxon>
        <taxon>Magnoliopsida</taxon>
        <taxon>eudicotyledons</taxon>
        <taxon>Gunneridae</taxon>
        <taxon>Pentapetalae</taxon>
        <taxon>rosids</taxon>
        <taxon>malvids</taxon>
        <taxon>Brassicales</taxon>
        <taxon>Brassicaceae</taxon>
        <taxon>Brassiceae</taxon>
        <taxon>Brassica</taxon>
    </lineage>
</organism>
<sequence>MNQLGLNSKLTISKLGEMGKLRQGATENGAQNHREPDKRK</sequence>
<dbReference type="AlphaFoldDB" id="A0A816QCN2"/>
<accession>A0A816QCN2</accession>